<dbReference type="Pfam" id="PF01934">
    <property type="entry name" value="HepT-like"/>
    <property type="match status" value="1"/>
</dbReference>
<keyword evidence="1" id="KW-0597">Phosphoprotein</keyword>
<comment type="caution">
    <text evidence="7">The sequence shown here is derived from an EMBL/GenBank/DDBJ whole genome shotgun (WGS) entry which is preliminary data.</text>
</comment>
<protein>
    <submittedName>
        <fullName evidence="7">Antitoxin</fullName>
    </submittedName>
</protein>
<evidence type="ECO:0000256" key="4">
    <source>
        <dbReference type="ARBA" id="ARBA00022741"/>
    </source>
</evidence>
<dbReference type="InterPro" id="IPR051813">
    <property type="entry name" value="HepT_RNase_toxin"/>
</dbReference>
<keyword evidence="5" id="KW-0378">Hydrolase</keyword>
<dbReference type="GO" id="GO:0110001">
    <property type="term" value="C:toxin-antitoxin complex"/>
    <property type="evidence" value="ECO:0007669"/>
    <property type="project" value="InterPro"/>
</dbReference>
<dbReference type="PANTHER" id="PTHR34139">
    <property type="entry name" value="UPF0331 PROTEIN MJ0127"/>
    <property type="match status" value="1"/>
</dbReference>
<keyword evidence="2" id="KW-1277">Toxin-antitoxin system</keyword>
<keyword evidence="4" id="KW-0547">Nucleotide-binding</keyword>
<evidence type="ECO:0000313" key="7">
    <source>
        <dbReference type="EMBL" id="PLS29226.1"/>
    </source>
</evidence>
<dbReference type="GO" id="GO:0000166">
    <property type="term" value="F:nucleotide binding"/>
    <property type="evidence" value="ECO:0007669"/>
    <property type="project" value="UniProtKB-KW"/>
</dbReference>
<dbReference type="GO" id="GO:0004540">
    <property type="term" value="F:RNA nuclease activity"/>
    <property type="evidence" value="ECO:0007669"/>
    <property type="project" value="InterPro"/>
</dbReference>
<evidence type="ECO:0000256" key="6">
    <source>
        <dbReference type="SAM" id="MobiDB-lite"/>
    </source>
</evidence>
<evidence type="ECO:0000256" key="1">
    <source>
        <dbReference type="ARBA" id="ARBA00022553"/>
    </source>
</evidence>
<dbReference type="EMBL" id="NMWT01000007">
    <property type="protein sequence ID" value="PLS29226.1"/>
    <property type="molecule type" value="Genomic_DNA"/>
</dbReference>
<gene>
    <name evidence="7" type="ORF">Uis4E_0646</name>
</gene>
<dbReference type="Proteomes" id="UP000235034">
    <property type="component" value="Unassembled WGS sequence"/>
</dbReference>
<dbReference type="PANTHER" id="PTHR34139:SF1">
    <property type="entry name" value="RNASE MJ1380-RELATED"/>
    <property type="match status" value="1"/>
</dbReference>
<dbReference type="AlphaFoldDB" id="A0A2N5J4S7"/>
<feature type="region of interest" description="Disordered" evidence="6">
    <location>
        <begin position="1"/>
        <end position="31"/>
    </location>
</feature>
<organism evidence="7 8">
    <name type="scientific">Bifidobacterium parmae</name>
    <dbReference type="NCBI Taxonomy" id="361854"/>
    <lineage>
        <taxon>Bacteria</taxon>
        <taxon>Bacillati</taxon>
        <taxon>Actinomycetota</taxon>
        <taxon>Actinomycetes</taxon>
        <taxon>Bifidobacteriales</taxon>
        <taxon>Bifidobacteriaceae</taxon>
        <taxon>Bifidobacterium</taxon>
    </lineage>
</organism>
<name>A0A2N5J4S7_9BIFI</name>
<accession>A0A2N5J4S7</accession>
<sequence>MRMSQRQNTDDDYATSSPRHRRHGHSRHSDQAFRDQTTLIRLLEHLDYAIEDASAARSADELYAERMRFNSVVEELTQVQECAKRLSDDCRFAMPDLPWNELRALRNILVHEYDSIDADSLYVTATRDAPALAERLRPIIDAIE</sequence>
<evidence type="ECO:0000256" key="3">
    <source>
        <dbReference type="ARBA" id="ARBA00022722"/>
    </source>
</evidence>
<evidence type="ECO:0000313" key="8">
    <source>
        <dbReference type="Proteomes" id="UP000235034"/>
    </source>
</evidence>
<dbReference type="InterPro" id="IPR008201">
    <property type="entry name" value="HepT-like"/>
</dbReference>
<evidence type="ECO:0000256" key="2">
    <source>
        <dbReference type="ARBA" id="ARBA00022649"/>
    </source>
</evidence>
<proteinExistence type="predicted"/>
<evidence type="ECO:0000256" key="5">
    <source>
        <dbReference type="ARBA" id="ARBA00022801"/>
    </source>
</evidence>
<keyword evidence="3" id="KW-0540">Nuclease</keyword>
<reference evidence="7 8" key="1">
    <citation type="submission" date="2017-07" db="EMBL/GenBank/DDBJ databases">
        <title>Bifidobacterium novel species.</title>
        <authorList>
            <person name="Lugli G.A."/>
            <person name="Milani C."/>
            <person name="Duranti S."/>
            <person name="Mangifesta M."/>
        </authorList>
    </citation>
    <scope>NUCLEOTIDE SEQUENCE [LARGE SCALE GENOMIC DNA]</scope>
    <source>
        <strain evidence="7 8">77</strain>
    </source>
</reference>
<keyword evidence="8" id="KW-1185">Reference proteome</keyword>
<dbReference type="GO" id="GO:0016787">
    <property type="term" value="F:hydrolase activity"/>
    <property type="evidence" value="ECO:0007669"/>
    <property type="project" value="UniProtKB-KW"/>
</dbReference>